<sequence>MTQTSTYSRAPQRTGSAVSFASVTKTYGNVHAVNGLDLEIGRGETVALLGPNGAGKSTTINMMLGLLPHDGGEIRLFGNEPGRAVREGKIGAMLQEGGLIPRVTIQELINFVRGTYEAPLPLGEILETAQLTKLATRRVDKLSGGQAQRVRFALALAGNPDLIVLDEPTAALDIQSRRDLWTTMAAYAARGNTLLFSTHYMEEADEYAKRIVVIAQGKVLADGTGAELKRSMGGKIVSIDLGDTSADGFATLPGVTEVEVRGARIHLTTSDADLTVTTLARTGHLRNVEVSGGGLEEAFLALTSGLNADHQRSGS</sequence>
<dbReference type="PROSITE" id="PS00211">
    <property type="entry name" value="ABC_TRANSPORTER_1"/>
    <property type="match status" value="1"/>
</dbReference>
<evidence type="ECO:0000256" key="4">
    <source>
        <dbReference type="ARBA" id="ARBA00022840"/>
    </source>
</evidence>
<dbReference type="InterPro" id="IPR017871">
    <property type="entry name" value="ABC_transporter-like_CS"/>
</dbReference>
<keyword evidence="2" id="KW-0813">Transport</keyword>
<dbReference type="KEGG" id="sgs:AVL59_46030"/>
<evidence type="ECO:0000313" key="7">
    <source>
        <dbReference type="EMBL" id="ANP55995.1"/>
    </source>
</evidence>
<dbReference type="OrthoDB" id="9804819at2"/>
<dbReference type="STRING" id="68214.AVL59_46030"/>
<dbReference type="PANTHER" id="PTHR42711">
    <property type="entry name" value="ABC TRANSPORTER ATP-BINDING PROTEIN"/>
    <property type="match status" value="1"/>
</dbReference>
<keyword evidence="4 7" id="KW-0067">ATP-binding</keyword>
<dbReference type="CDD" id="cd03230">
    <property type="entry name" value="ABC_DR_subfamily_A"/>
    <property type="match status" value="1"/>
</dbReference>
<dbReference type="PANTHER" id="PTHR42711:SF17">
    <property type="entry name" value="ABC TRANSPORTER ATP-BINDING PROTEIN"/>
    <property type="match status" value="1"/>
</dbReference>
<dbReference type="InterPro" id="IPR003439">
    <property type="entry name" value="ABC_transporter-like_ATP-bd"/>
</dbReference>
<evidence type="ECO:0000256" key="5">
    <source>
        <dbReference type="ARBA" id="ARBA00023251"/>
    </source>
</evidence>
<dbReference type="AlphaFoldDB" id="A0A1B1BAZ1"/>
<dbReference type="SMART" id="SM00382">
    <property type="entry name" value="AAA"/>
    <property type="match status" value="1"/>
</dbReference>
<dbReference type="RefSeq" id="WP_067316328.1">
    <property type="nucleotide sequence ID" value="NZ_CP016279.1"/>
</dbReference>
<dbReference type="PROSITE" id="PS50893">
    <property type="entry name" value="ABC_TRANSPORTER_2"/>
    <property type="match status" value="1"/>
</dbReference>
<dbReference type="GO" id="GO:0046677">
    <property type="term" value="P:response to antibiotic"/>
    <property type="evidence" value="ECO:0007669"/>
    <property type="project" value="UniProtKB-KW"/>
</dbReference>
<dbReference type="SUPFAM" id="SSF52540">
    <property type="entry name" value="P-loop containing nucleoside triphosphate hydrolases"/>
    <property type="match status" value="1"/>
</dbReference>
<dbReference type="Pfam" id="PF00005">
    <property type="entry name" value="ABC_tran"/>
    <property type="match status" value="1"/>
</dbReference>
<organism evidence="7 8">
    <name type="scientific">Streptomyces griseochromogenes</name>
    <dbReference type="NCBI Taxonomy" id="68214"/>
    <lineage>
        <taxon>Bacteria</taxon>
        <taxon>Bacillati</taxon>
        <taxon>Actinomycetota</taxon>
        <taxon>Actinomycetes</taxon>
        <taxon>Kitasatosporales</taxon>
        <taxon>Streptomycetaceae</taxon>
        <taxon>Streptomyces</taxon>
    </lineage>
</organism>
<dbReference type="InterPro" id="IPR027417">
    <property type="entry name" value="P-loop_NTPase"/>
</dbReference>
<dbReference type="EMBL" id="CP016279">
    <property type="protein sequence ID" value="ANP55995.1"/>
    <property type="molecule type" value="Genomic_DNA"/>
</dbReference>
<dbReference type="Proteomes" id="UP000092659">
    <property type="component" value="Chromosome"/>
</dbReference>
<dbReference type="GO" id="GO:0016887">
    <property type="term" value="F:ATP hydrolysis activity"/>
    <property type="evidence" value="ECO:0007669"/>
    <property type="project" value="InterPro"/>
</dbReference>
<dbReference type="GO" id="GO:0005886">
    <property type="term" value="C:plasma membrane"/>
    <property type="evidence" value="ECO:0007669"/>
    <property type="project" value="UniProtKB-SubCell"/>
</dbReference>
<dbReference type="InterPro" id="IPR003593">
    <property type="entry name" value="AAA+_ATPase"/>
</dbReference>
<feature type="domain" description="ABC transporter" evidence="6">
    <location>
        <begin position="18"/>
        <end position="241"/>
    </location>
</feature>
<gene>
    <name evidence="7" type="ORF">AVL59_46030</name>
</gene>
<reference evidence="7 8" key="1">
    <citation type="submission" date="2016-06" db="EMBL/GenBank/DDBJ databases">
        <title>Complete genome sequence of Streptomyces griseochromogenes ATCC 14511, the Blasticidin S producer.</title>
        <authorList>
            <person name="Wu L."/>
        </authorList>
    </citation>
    <scope>NUCLEOTIDE SEQUENCE [LARGE SCALE GENOMIC DNA]</scope>
    <source>
        <strain evidence="7 8">ATCC 14511</strain>
    </source>
</reference>
<accession>A0A1B1BAZ1</accession>
<evidence type="ECO:0000256" key="3">
    <source>
        <dbReference type="ARBA" id="ARBA00022741"/>
    </source>
</evidence>
<keyword evidence="3" id="KW-0547">Nucleotide-binding</keyword>
<comment type="subcellular location">
    <subcellularLocation>
        <location evidence="1">Cell membrane</location>
        <topology evidence="1">Peripheral membrane protein</topology>
    </subcellularLocation>
</comment>
<keyword evidence="5" id="KW-0046">Antibiotic resistance</keyword>
<evidence type="ECO:0000256" key="1">
    <source>
        <dbReference type="ARBA" id="ARBA00004202"/>
    </source>
</evidence>
<dbReference type="GO" id="GO:0005524">
    <property type="term" value="F:ATP binding"/>
    <property type="evidence" value="ECO:0007669"/>
    <property type="project" value="UniProtKB-KW"/>
</dbReference>
<evidence type="ECO:0000313" key="8">
    <source>
        <dbReference type="Proteomes" id="UP000092659"/>
    </source>
</evidence>
<protein>
    <submittedName>
        <fullName evidence="7">Sulfate ABC transporter ATP-binding protein</fullName>
    </submittedName>
</protein>
<evidence type="ECO:0000256" key="2">
    <source>
        <dbReference type="ARBA" id="ARBA00022448"/>
    </source>
</evidence>
<dbReference type="InterPro" id="IPR050763">
    <property type="entry name" value="ABC_transporter_ATP-binding"/>
</dbReference>
<evidence type="ECO:0000259" key="6">
    <source>
        <dbReference type="PROSITE" id="PS50893"/>
    </source>
</evidence>
<proteinExistence type="predicted"/>
<dbReference type="Gene3D" id="3.40.50.300">
    <property type="entry name" value="P-loop containing nucleotide triphosphate hydrolases"/>
    <property type="match status" value="1"/>
</dbReference>
<name>A0A1B1BAZ1_9ACTN</name>